<feature type="region of interest" description="Disordered" evidence="1">
    <location>
        <begin position="224"/>
        <end position="244"/>
    </location>
</feature>
<accession>A0ABT0TQN5</accession>
<protein>
    <submittedName>
        <fullName evidence="3">DUF4369 domain-containing protein</fullName>
    </submittedName>
</protein>
<dbReference type="EMBL" id="JAMLJM010000009">
    <property type="protein sequence ID" value="MCL9809811.1"/>
    <property type="molecule type" value="Genomic_DNA"/>
</dbReference>
<reference evidence="3 4" key="1">
    <citation type="submission" date="2022-05" db="EMBL/GenBank/DDBJ databases">
        <title>Flavobacterium sp., isolated from activated sludge.</title>
        <authorList>
            <person name="Ran Q."/>
        </authorList>
    </citation>
    <scope>NUCLEOTIDE SEQUENCE [LARGE SCALE GENOMIC DNA]</scope>
    <source>
        <strain evidence="3 4">HXWNR70</strain>
    </source>
</reference>
<evidence type="ECO:0000313" key="3">
    <source>
        <dbReference type="EMBL" id="MCL9809811.1"/>
    </source>
</evidence>
<evidence type="ECO:0000259" key="2">
    <source>
        <dbReference type="Pfam" id="PF14289"/>
    </source>
</evidence>
<dbReference type="RefSeq" id="WP_250593208.1">
    <property type="nucleotide sequence ID" value="NZ_JAMLJM010000009.1"/>
</dbReference>
<feature type="domain" description="DUF4369" evidence="2">
    <location>
        <begin position="24"/>
        <end position="120"/>
    </location>
</feature>
<name>A0ABT0TQN5_9FLAO</name>
<gene>
    <name evidence="3" type="ORF">NAT50_10620</name>
</gene>
<feature type="compositionally biased region" description="Basic and acidic residues" evidence="1">
    <location>
        <begin position="224"/>
        <end position="237"/>
    </location>
</feature>
<dbReference type="Pfam" id="PF14289">
    <property type="entry name" value="DUF4369"/>
    <property type="match status" value="1"/>
</dbReference>
<dbReference type="Proteomes" id="UP001317191">
    <property type="component" value="Unassembled WGS sequence"/>
</dbReference>
<evidence type="ECO:0000313" key="4">
    <source>
        <dbReference type="Proteomes" id="UP001317191"/>
    </source>
</evidence>
<evidence type="ECO:0000256" key="1">
    <source>
        <dbReference type="SAM" id="MobiDB-lite"/>
    </source>
</evidence>
<sequence>MKKLVLVTLSVVAVSCNGIIGNGYKISGEINGLADGTKVFLEKQDEQTGMPVSVDTVTIEKGKFVFEGEAKEPVIHGIRFESIPNAGFALFVEKGNISAKVNKDSIGLAKIAGTYNNDELSKYIKFNTDFEKKFLDFRQKNMPIYQEAEKKKDTVTMNKLNKELVAFQNERVSYNEKYIESNPKSMLSLIFVQGMFGSQTPDLAKIKKFYDNLDSELKETTVGKKIKKQIEESEKGAQGKKKLN</sequence>
<dbReference type="InterPro" id="IPR025380">
    <property type="entry name" value="DUF4369"/>
</dbReference>
<comment type="caution">
    <text evidence="3">The sequence shown here is derived from an EMBL/GenBank/DDBJ whole genome shotgun (WGS) entry which is preliminary data.</text>
</comment>
<dbReference type="PROSITE" id="PS51257">
    <property type="entry name" value="PROKAR_LIPOPROTEIN"/>
    <property type="match status" value="1"/>
</dbReference>
<keyword evidence="4" id="KW-1185">Reference proteome</keyword>
<organism evidence="3 4">
    <name type="scientific">Flavobacterium luminosum</name>
    <dbReference type="NCBI Taxonomy" id="2949086"/>
    <lineage>
        <taxon>Bacteria</taxon>
        <taxon>Pseudomonadati</taxon>
        <taxon>Bacteroidota</taxon>
        <taxon>Flavobacteriia</taxon>
        <taxon>Flavobacteriales</taxon>
        <taxon>Flavobacteriaceae</taxon>
        <taxon>Flavobacterium</taxon>
    </lineage>
</organism>
<proteinExistence type="predicted"/>